<evidence type="ECO:0000256" key="1">
    <source>
        <dbReference type="SAM" id="MobiDB-lite"/>
    </source>
</evidence>
<name>A0A2P5I0B4_DIAHE</name>
<comment type="caution">
    <text evidence="2">The sequence shown here is derived from an EMBL/GenBank/DDBJ whole genome shotgun (WGS) entry which is preliminary data.</text>
</comment>
<keyword evidence="3" id="KW-1185">Reference proteome</keyword>
<feature type="region of interest" description="Disordered" evidence="1">
    <location>
        <begin position="1"/>
        <end position="75"/>
    </location>
</feature>
<feature type="compositionally biased region" description="Polar residues" evidence="1">
    <location>
        <begin position="63"/>
        <end position="72"/>
    </location>
</feature>
<proteinExistence type="predicted"/>
<gene>
    <name evidence="2" type="ORF">DHEL01_v205631</name>
</gene>
<accession>A0A2P5I0B4</accession>
<feature type="compositionally biased region" description="Basic residues" evidence="1">
    <location>
        <begin position="1"/>
        <end position="20"/>
    </location>
</feature>
<protein>
    <submittedName>
        <fullName evidence="2">Uncharacterized protein</fullName>
    </submittedName>
</protein>
<dbReference type="Proteomes" id="UP000094444">
    <property type="component" value="Unassembled WGS sequence"/>
</dbReference>
<evidence type="ECO:0000313" key="2">
    <source>
        <dbReference type="EMBL" id="POS75968.1"/>
    </source>
</evidence>
<dbReference type="InParanoid" id="A0A2P5I0B4"/>
<dbReference type="OrthoDB" id="3559122at2759"/>
<feature type="compositionally biased region" description="Acidic residues" evidence="1">
    <location>
        <begin position="175"/>
        <end position="187"/>
    </location>
</feature>
<dbReference type="AlphaFoldDB" id="A0A2P5I0B4"/>
<feature type="region of interest" description="Disordered" evidence="1">
    <location>
        <begin position="175"/>
        <end position="195"/>
    </location>
</feature>
<reference evidence="2" key="1">
    <citation type="submission" date="2017-09" db="EMBL/GenBank/DDBJ databases">
        <title>Polyketide synthases of a Diaporthe helianthi virulent isolate.</title>
        <authorList>
            <person name="Baroncelli R."/>
        </authorList>
    </citation>
    <scope>NUCLEOTIDE SEQUENCE [LARGE SCALE GENOMIC DNA]</scope>
    <source>
        <strain evidence="2">7/96</strain>
    </source>
</reference>
<organism evidence="2 3">
    <name type="scientific">Diaporthe helianthi</name>
    <dbReference type="NCBI Taxonomy" id="158607"/>
    <lineage>
        <taxon>Eukaryota</taxon>
        <taxon>Fungi</taxon>
        <taxon>Dikarya</taxon>
        <taxon>Ascomycota</taxon>
        <taxon>Pezizomycotina</taxon>
        <taxon>Sordariomycetes</taxon>
        <taxon>Sordariomycetidae</taxon>
        <taxon>Diaporthales</taxon>
        <taxon>Diaporthaceae</taxon>
        <taxon>Diaporthe</taxon>
    </lineage>
</organism>
<dbReference type="STRING" id="158607.A0A2P5I0B4"/>
<evidence type="ECO:0000313" key="3">
    <source>
        <dbReference type="Proteomes" id="UP000094444"/>
    </source>
</evidence>
<sequence>MMRFGSCRRRHSTARPRRSAIRNTSTSTSPSPSASCRLTPRHWATGRKANRRPALPQGRIFSTGPTMATMSFPSGRRRRCCRTSRQRQRYAGGCLPRLVQDILEIVNSVTSLQRQLEVESLAVQDMVELVVTMQEEADSLMEYSDLVEEYVDMVNDEVTSAVIPFPAYSIDTVDMESQEESDGDGEGEGAGRDPGDLSCELASWITVGIPSSTLGKAKHMISREPQFRDSALGLSESRRSSSRQCSLVM</sequence>
<feature type="compositionally biased region" description="Low complexity" evidence="1">
    <location>
        <begin position="24"/>
        <end position="35"/>
    </location>
</feature>
<dbReference type="EMBL" id="MAVT02000421">
    <property type="protein sequence ID" value="POS75968.1"/>
    <property type="molecule type" value="Genomic_DNA"/>
</dbReference>